<evidence type="ECO:0000313" key="2">
    <source>
        <dbReference type="EMBL" id="GFS41608.1"/>
    </source>
</evidence>
<comment type="caution">
    <text evidence="2">The sequence shown here is derived from an EMBL/GenBank/DDBJ whole genome shotgun (WGS) entry which is preliminary data.</text>
</comment>
<name>A0A8X6JLI4_NEPPI</name>
<organism evidence="2 3">
    <name type="scientific">Nephila pilipes</name>
    <name type="common">Giant wood spider</name>
    <name type="synonym">Nephila maculata</name>
    <dbReference type="NCBI Taxonomy" id="299642"/>
    <lineage>
        <taxon>Eukaryota</taxon>
        <taxon>Metazoa</taxon>
        <taxon>Ecdysozoa</taxon>
        <taxon>Arthropoda</taxon>
        <taxon>Chelicerata</taxon>
        <taxon>Arachnida</taxon>
        <taxon>Araneae</taxon>
        <taxon>Araneomorphae</taxon>
        <taxon>Entelegynae</taxon>
        <taxon>Araneoidea</taxon>
        <taxon>Nephilidae</taxon>
        <taxon>Nephila</taxon>
    </lineage>
</organism>
<keyword evidence="3" id="KW-1185">Reference proteome</keyword>
<proteinExistence type="predicted"/>
<feature type="region of interest" description="Disordered" evidence="1">
    <location>
        <begin position="89"/>
        <end position="122"/>
    </location>
</feature>
<dbReference type="EMBL" id="BMAW01089816">
    <property type="protein sequence ID" value="GFS41608.1"/>
    <property type="molecule type" value="Genomic_DNA"/>
</dbReference>
<accession>A0A8X6JLI4</accession>
<dbReference type="AlphaFoldDB" id="A0A8X6JLI4"/>
<dbReference type="Proteomes" id="UP000887013">
    <property type="component" value="Unassembled WGS sequence"/>
</dbReference>
<sequence>MVRGVQLRDAVARVSSRCQNFSFILVKPPGLGRSYFDDSIFSCKSSWKYKFTSSNFIILWQFVAEKDIVRPDSNPTVRNKIRGVAISCGGQHRTRTEKRNPMRDREALPTQNSPTNKKSQRGRFAAVTLIREAARGKRVDESRSVESPRCLLREKNHTRSTREGTEKPKRDSDYLIKHQYVSKSIFV</sequence>
<feature type="compositionally biased region" description="Basic and acidic residues" evidence="1">
    <location>
        <begin position="97"/>
        <end position="107"/>
    </location>
</feature>
<gene>
    <name evidence="2" type="ORF">NPIL_455521</name>
</gene>
<feature type="region of interest" description="Disordered" evidence="1">
    <location>
        <begin position="137"/>
        <end position="171"/>
    </location>
</feature>
<evidence type="ECO:0000313" key="3">
    <source>
        <dbReference type="Proteomes" id="UP000887013"/>
    </source>
</evidence>
<protein>
    <submittedName>
        <fullName evidence="2">Uncharacterized protein</fullName>
    </submittedName>
</protein>
<evidence type="ECO:0000256" key="1">
    <source>
        <dbReference type="SAM" id="MobiDB-lite"/>
    </source>
</evidence>
<reference evidence="2" key="1">
    <citation type="submission" date="2020-08" db="EMBL/GenBank/DDBJ databases">
        <title>Multicomponent nature underlies the extraordinary mechanical properties of spider dragline silk.</title>
        <authorList>
            <person name="Kono N."/>
            <person name="Nakamura H."/>
            <person name="Mori M."/>
            <person name="Yoshida Y."/>
            <person name="Ohtoshi R."/>
            <person name="Malay A.D."/>
            <person name="Moran D.A.P."/>
            <person name="Tomita M."/>
            <person name="Numata K."/>
            <person name="Arakawa K."/>
        </authorList>
    </citation>
    <scope>NUCLEOTIDE SEQUENCE</scope>
</reference>